<evidence type="ECO:0000256" key="2">
    <source>
        <dbReference type="ARBA" id="ARBA00023043"/>
    </source>
</evidence>
<reference evidence="7 8" key="1">
    <citation type="submission" date="2019-04" db="EMBL/GenBank/DDBJ databases">
        <title>High contiguity whole genome sequence and gene annotation resource for two Venturia nashicola isolates.</title>
        <authorList>
            <person name="Prokchorchik M."/>
            <person name="Won K."/>
            <person name="Lee Y."/>
            <person name="Choi E.D."/>
            <person name="Segonzac C."/>
            <person name="Sohn K.H."/>
        </authorList>
    </citation>
    <scope>NUCLEOTIDE SEQUENCE [LARGE SCALE GENOMIC DNA]</scope>
    <source>
        <strain evidence="7 8">PRI2</strain>
    </source>
</reference>
<dbReference type="InterPro" id="IPR001138">
    <property type="entry name" value="Zn2Cys6_DnaBD"/>
</dbReference>
<evidence type="ECO:0000256" key="5">
    <source>
        <dbReference type="SAM" id="MobiDB-lite"/>
    </source>
</evidence>
<keyword evidence="3" id="KW-0539">Nucleus</keyword>
<dbReference type="Pfam" id="PF12796">
    <property type="entry name" value="Ank_2"/>
    <property type="match status" value="2"/>
</dbReference>
<dbReference type="GO" id="GO:0000981">
    <property type="term" value="F:DNA-binding transcription factor activity, RNA polymerase II-specific"/>
    <property type="evidence" value="ECO:0007669"/>
    <property type="project" value="InterPro"/>
</dbReference>
<evidence type="ECO:0000256" key="1">
    <source>
        <dbReference type="ARBA" id="ARBA00022737"/>
    </source>
</evidence>
<dbReference type="AlphaFoldDB" id="A0A4Z1P630"/>
<dbReference type="GO" id="GO:0008270">
    <property type="term" value="F:zinc ion binding"/>
    <property type="evidence" value="ECO:0007669"/>
    <property type="project" value="InterPro"/>
</dbReference>
<sequence>MATIAIAPAPVRAPKRSIDQDGVGPKPPVKRPRHLNFEKCSFCRKDKKRCQRAGKWPDAKCQRCLEKAFDCSEPIDGKVVRASKLRDHDMDDDEGDLLERIRHIQNQSCWLHDQQSLKRDANAIQRDYLEYSDAEVSRRYHNFEVLLDEAEEEIAISKRNLLQILKTSQSSHQLLYTQNLLSLVPGPRAFGFSHLEPDSMSEEKHDLITEQIDELHRLGATGLAKATQEALLMTVAPMLSLLRLQLEADKLNQLDSEFSSAIFEEVDGFGFSPIPLLLRPENLLDCRIIKAILSQYKQEPTMTDLIDRSPLHVALERPHNSILASHDRVQRNVLARDDCQIVETLLNWGVPIGTRDIFGRTALHLACFYNWTRDVIQLLIEASDRDIDAKDVVGNTAFLWAVKKSNMKLAKLLLATEKVDVNTRDKIGCTPLYFAVTASNQAMVRMLLARDDIAPSADERGELSPLTCAFGKWNMEIIMLLTLWRGYDINDNCFSPYHSTDWRSLLSLAATHGKIHAVEFLLAVEGIDVNTKSLSGMTALDWARKKGHEEVVALLTHHELYQKPLTRENMVVVNSDDESENFDDHIIVSNKE</sequence>
<dbReference type="CDD" id="cd00067">
    <property type="entry name" value="GAL4"/>
    <property type="match status" value="1"/>
</dbReference>
<keyword evidence="4" id="KW-0175">Coiled coil</keyword>
<keyword evidence="1" id="KW-0677">Repeat</keyword>
<organism evidence="7 8">
    <name type="scientific">Venturia nashicola</name>
    <dbReference type="NCBI Taxonomy" id="86259"/>
    <lineage>
        <taxon>Eukaryota</taxon>
        <taxon>Fungi</taxon>
        <taxon>Dikarya</taxon>
        <taxon>Ascomycota</taxon>
        <taxon>Pezizomycotina</taxon>
        <taxon>Dothideomycetes</taxon>
        <taxon>Pleosporomycetidae</taxon>
        <taxon>Venturiales</taxon>
        <taxon>Venturiaceae</taxon>
        <taxon>Venturia</taxon>
    </lineage>
</organism>
<dbReference type="PROSITE" id="PS50048">
    <property type="entry name" value="ZN2_CY6_FUNGAL_2"/>
    <property type="match status" value="1"/>
</dbReference>
<dbReference type="EMBL" id="SNSC02000008">
    <property type="protein sequence ID" value="TID22079.1"/>
    <property type="molecule type" value="Genomic_DNA"/>
</dbReference>
<feature type="domain" description="Zn(2)-C6 fungal-type" evidence="6">
    <location>
        <begin position="39"/>
        <end position="73"/>
    </location>
</feature>
<dbReference type="STRING" id="86259.A0A4Z1P630"/>
<dbReference type="InterPro" id="IPR036770">
    <property type="entry name" value="Ankyrin_rpt-contain_sf"/>
</dbReference>
<evidence type="ECO:0000256" key="4">
    <source>
        <dbReference type="SAM" id="Coils"/>
    </source>
</evidence>
<dbReference type="Proteomes" id="UP000298493">
    <property type="component" value="Unassembled WGS sequence"/>
</dbReference>
<dbReference type="GO" id="GO:0005737">
    <property type="term" value="C:cytoplasm"/>
    <property type="evidence" value="ECO:0007669"/>
    <property type="project" value="TreeGrafter"/>
</dbReference>
<dbReference type="SUPFAM" id="SSF48403">
    <property type="entry name" value="Ankyrin repeat"/>
    <property type="match status" value="1"/>
</dbReference>
<proteinExistence type="predicted"/>
<protein>
    <submittedName>
        <fullName evidence="7">Nucleoside phosphorylase domain-containing</fullName>
    </submittedName>
</protein>
<evidence type="ECO:0000259" key="6">
    <source>
        <dbReference type="PROSITE" id="PS50048"/>
    </source>
</evidence>
<dbReference type="PANTHER" id="PTHR24198">
    <property type="entry name" value="ANKYRIN REPEAT AND PROTEIN KINASE DOMAIN-CONTAINING PROTEIN"/>
    <property type="match status" value="1"/>
</dbReference>
<evidence type="ECO:0000313" key="7">
    <source>
        <dbReference type="EMBL" id="TID22079.1"/>
    </source>
</evidence>
<feature type="coiled-coil region" evidence="4">
    <location>
        <begin position="140"/>
        <end position="167"/>
    </location>
</feature>
<dbReference type="InterPro" id="IPR002110">
    <property type="entry name" value="Ankyrin_rpt"/>
</dbReference>
<dbReference type="PANTHER" id="PTHR24198:SF165">
    <property type="entry name" value="ANKYRIN REPEAT-CONTAINING PROTEIN-RELATED"/>
    <property type="match status" value="1"/>
</dbReference>
<evidence type="ECO:0000313" key="8">
    <source>
        <dbReference type="Proteomes" id="UP000298493"/>
    </source>
</evidence>
<keyword evidence="8" id="KW-1185">Reference proteome</keyword>
<keyword evidence="2" id="KW-0040">ANK repeat</keyword>
<name>A0A4Z1P630_9PEZI</name>
<gene>
    <name evidence="7" type="ORF">E6O75_ATG10873</name>
</gene>
<feature type="region of interest" description="Disordered" evidence="5">
    <location>
        <begin position="1"/>
        <end position="30"/>
    </location>
</feature>
<comment type="caution">
    <text evidence="7">The sequence shown here is derived from an EMBL/GenBank/DDBJ whole genome shotgun (WGS) entry which is preliminary data.</text>
</comment>
<accession>A0A4Z1P630</accession>
<dbReference type="SMART" id="SM00248">
    <property type="entry name" value="ANK"/>
    <property type="match status" value="5"/>
</dbReference>
<evidence type="ECO:0000256" key="3">
    <source>
        <dbReference type="ARBA" id="ARBA00023242"/>
    </source>
</evidence>
<dbReference type="Gene3D" id="1.25.40.20">
    <property type="entry name" value="Ankyrin repeat-containing domain"/>
    <property type="match status" value="2"/>
</dbReference>